<sequence>MPVGHQLRRADGHVRVGGVVVGSHPDVHDAGHEAAVLEVLPQDLLYSKPASSDPTTMRQPVIALLRQCVLETCQS</sequence>
<proteinExistence type="predicted"/>
<name>A0A8J4ECJ6_9ACTN</name>
<dbReference type="EMBL" id="BOPH01000068">
    <property type="protein sequence ID" value="GIJ69699.1"/>
    <property type="molecule type" value="Genomic_DNA"/>
</dbReference>
<keyword evidence="2" id="KW-1185">Reference proteome</keyword>
<comment type="caution">
    <text evidence="1">The sequence shown here is derived from an EMBL/GenBank/DDBJ whole genome shotgun (WGS) entry which is preliminary data.</text>
</comment>
<organism evidence="1 2">
    <name type="scientific">Virgisporangium ochraceum</name>
    <dbReference type="NCBI Taxonomy" id="65505"/>
    <lineage>
        <taxon>Bacteria</taxon>
        <taxon>Bacillati</taxon>
        <taxon>Actinomycetota</taxon>
        <taxon>Actinomycetes</taxon>
        <taxon>Micromonosporales</taxon>
        <taxon>Micromonosporaceae</taxon>
        <taxon>Virgisporangium</taxon>
    </lineage>
</organism>
<protein>
    <submittedName>
        <fullName evidence="1">Uncharacterized protein</fullName>
    </submittedName>
</protein>
<evidence type="ECO:0000313" key="2">
    <source>
        <dbReference type="Proteomes" id="UP000635606"/>
    </source>
</evidence>
<evidence type="ECO:0000313" key="1">
    <source>
        <dbReference type="EMBL" id="GIJ69699.1"/>
    </source>
</evidence>
<reference evidence="1" key="1">
    <citation type="submission" date="2021-01" db="EMBL/GenBank/DDBJ databases">
        <title>Whole genome shotgun sequence of Virgisporangium ochraceum NBRC 16418.</title>
        <authorList>
            <person name="Komaki H."/>
            <person name="Tamura T."/>
        </authorList>
    </citation>
    <scope>NUCLEOTIDE SEQUENCE</scope>
    <source>
        <strain evidence="1">NBRC 16418</strain>
    </source>
</reference>
<dbReference type="AlphaFoldDB" id="A0A8J4ECJ6"/>
<dbReference type="Proteomes" id="UP000635606">
    <property type="component" value="Unassembled WGS sequence"/>
</dbReference>
<gene>
    <name evidence="1" type="ORF">Voc01_046160</name>
</gene>
<accession>A0A8J4ECJ6</accession>